<evidence type="ECO:0000313" key="1">
    <source>
        <dbReference type="EMBL" id="MCI22961.1"/>
    </source>
</evidence>
<dbReference type="Proteomes" id="UP000265520">
    <property type="component" value="Unassembled WGS sequence"/>
</dbReference>
<evidence type="ECO:0000313" key="2">
    <source>
        <dbReference type="Proteomes" id="UP000265520"/>
    </source>
</evidence>
<accession>A0A392QF18</accession>
<name>A0A392QF18_9FABA</name>
<protein>
    <recommendedName>
        <fullName evidence="3">Cullin-like protein</fullName>
    </recommendedName>
</protein>
<evidence type="ECO:0008006" key="3">
    <source>
        <dbReference type="Google" id="ProtNLM"/>
    </source>
</evidence>
<feature type="non-terminal residue" evidence="1">
    <location>
        <position position="58"/>
    </location>
</feature>
<sequence>MADFKNLEANGFNIRTQAVFHGWETYFDRLKGPVYPCLVKDFWKQAKVITKEIKSHVM</sequence>
<organism evidence="1 2">
    <name type="scientific">Trifolium medium</name>
    <dbReference type="NCBI Taxonomy" id="97028"/>
    <lineage>
        <taxon>Eukaryota</taxon>
        <taxon>Viridiplantae</taxon>
        <taxon>Streptophyta</taxon>
        <taxon>Embryophyta</taxon>
        <taxon>Tracheophyta</taxon>
        <taxon>Spermatophyta</taxon>
        <taxon>Magnoliopsida</taxon>
        <taxon>eudicotyledons</taxon>
        <taxon>Gunneridae</taxon>
        <taxon>Pentapetalae</taxon>
        <taxon>rosids</taxon>
        <taxon>fabids</taxon>
        <taxon>Fabales</taxon>
        <taxon>Fabaceae</taxon>
        <taxon>Papilionoideae</taxon>
        <taxon>50 kb inversion clade</taxon>
        <taxon>NPAAA clade</taxon>
        <taxon>Hologalegina</taxon>
        <taxon>IRL clade</taxon>
        <taxon>Trifolieae</taxon>
        <taxon>Trifolium</taxon>
    </lineage>
</organism>
<comment type="caution">
    <text evidence="1">The sequence shown here is derived from an EMBL/GenBank/DDBJ whole genome shotgun (WGS) entry which is preliminary data.</text>
</comment>
<keyword evidence="2" id="KW-1185">Reference proteome</keyword>
<dbReference type="EMBL" id="LXQA010133341">
    <property type="protein sequence ID" value="MCI22961.1"/>
    <property type="molecule type" value="Genomic_DNA"/>
</dbReference>
<proteinExistence type="predicted"/>
<dbReference type="AlphaFoldDB" id="A0A392QF18"/>
<reference evidence="1 2" key="1">
    <citation type="journal article" date="2018" name="Front. Plant Sci.">
        <title>Red Clover (Trifolium pratense) and Zigzag Clover (T. medium) - A Picture of Genomic Similarities and Differences.</title>
        <authorList>
            <person name="Dluhosova J."/>
            <person name="Istvanek J."/>
            <person name="Nedelnik J."/>
            <person name="Repkova J."/>
        </authorList>
    </citation>
    <scope>NUCLEOTIDE SEQUENCE [LARGE SCALE GENOMIC DNA]</scope>
    <source>
        <strain evidence="2">cv. 10/8</strain>
        <tissue evidence="1">Leaf</tissue>
    </source>
</reference>